<evidence type="ECO:0000256" key="6">
    <source>
        <dbReference type="ARBA" id="ARBA00023015"/>
    </source>
</evidence>
<evidence type="ECO:0000256" key="4">
    <source>
        <dbReference type="ARBA" id="ARBA00022771"/>
    </source>
</evidence>
<dbReference type="InterPro" id="IPR050636">
    <property type="entry name" value="C2H2-ZF_domain-containing"/>
</dbReference>
<dbReference type="Pfam" id="PF00096">
    <property type="entry name" value="zf-C2H2"/>
    <property type="match status" value="4"/>
</dbReference>
<keyword evidence="4 9" id="KW-0863">Zinc-finger</keyword>
<evidence type="ECO:0000256" key="7">
    <source>
        <dbReference type="ARBA" id="ARBA00023163"/>
    </source>
</evidence>
<feature type="domain" description="C2H2-type" evidence="10">
    <location>
        <begin position="64"/>
        <end position="92"/>
    </location>
</feature>
<keyword evidence="8" id="KW-0539">Nucleus</keyword>
<evidence type="ECO:0000256" key="1">
    <source>
        <dbReference type="ARBA" id="ARBA00004123"/>
    </source>
</evidence>
<feature type="domain" description="C2H2-type" evidence="10">
    <location>
        <begin position="266"/>
        <end position="293"/>
    </location>
</feature>
<dbReference type="InterPro" id="IPR013087">
    <property type="entry name" value="Znf_C2H2_type"/>
</dbReference>
<evidence type="ECO:0000256" key="8">
    <source>
        <dbReference type="ARBA" id="ARBA00023242"/>
    </source>
</evidence>
<evidence type="ECO:0000256" key="3">
    <source>
        <dbReference type="ARBA" id="ARBA00022737"/>
    </source>
</evidence>
<evidence type="ECO:0000259" key="10">
    <source>
        <dbReference type="PROSITE" id="PS50157"/>
    </source>
</evidence>
<sequence length="362" mass="43239">MKEVKMAAKITDFFKIEPKSLKVDEEIKILPPIRKCQVVLQDINHKIGSNELKLFEKISFKGKHICKYCGEEFTQQWNLIKHMKMIHPSELTLFNCPICNQRFDKKSFMEVHMKKEHSNGQIIEKKFECDIDGKIFSSKVNIKVHMICHLPMVACSMCPKILKPHSMRIHLNRFHTPDKKYFCEICPKHYGTKQLLKIHKKTHKKRFECTICNKMFSHKNHFKYHKKCVHENPRNFECEICGLKFNEKRFLLKHQVIHNKNRIKLFKCQRCECAFDNNYNLKKHQKAHERQDKKVALMENPLKCNLCQKFYKNEKSLTIHLLRVHPKNLYQCDLCALFIKAKSLLLKHLNIHLRSYLSVKKP</sequence>
<keyword evidence="7" id="KW-0804">Transcription</keyword>
<evidence type="ECO:0000256" key="2">
    <source>
        <dbReference type="ARBA" id="ARBA00022723"/>
    </source>
</evidence>
<feature type="domain" description="C2H2-type" evidence="10">
    <location>
        <begin position="94"/>
        <end position="122"/>
    </location>
</feature>
<dbReference type="InterPro" id="IPR008598">
    <property type="entry name" value="Di19_Zn-bd"/>
</dbReference>
<evidence type="ECO:0000313" key="11">
    <source>
        <dbReference type="EMBL" id="CAG9809618.1"/>
    </source>
</evidence>
<evidence type="ECO:0000256" key="5">
    <source>
        <dbReference type="ARBA" id="ARBA00022833"/>
    </source>
</evidence>
<protein>
    <recommendedName>
        <fullName evidence="10">C2H2-type domain-containing protein</fullName>
    </recommendedName>
</protein>
<keyword evidence="5" id="KW-0862">Zinc</keyword>
<evidence type="ECO:0000256" key="9">
    <source>
        <dbReference type="PROSITE-ProRule" id="PRU00042"/>
    </source>
</evidence>
<dbReference type="Pfam" id="PF05605">
    <property type="entry name" value="zf-Di19"/>
    <property type="match status" value="1"/>
</dbReference>
<comment type="subcellular location">
    <subcellularLocation>
        <location evidence="1">Nucleus</location>
    </subcellularLocation>
</comment>
<dbReference type="SMART" id="SM00355">
    <property type="entry name" value="ZnF_C2H2"/>
    <property type="match status" value="10"/>
</dbReference>
<feature type="domain" description="C2H2-type" evidence="10">
    <location>
        <begin position="236"/>
        <end position="263"/>
    </location>
</feature>
<gene>
    <name evidence="11" type="ORF">CHIRRI_LOCUS12439</name>
</gene>
<dbReference type="PROSITE" id="PS00028">
    <property type="entry name" value="ZINC_FINGER_C2H2_1"/>
    <property type="match status" value="8"/>
</dbReference>
<dbReference type="Gene3D" id="3.30.160.60">
    <property type="entry name" value="Classic Zinc Finger"/>
    <property type="match status" value="5"/>
</dbReference>
<keyword evidence="2" id="KW-0479">Metal-binding</keyword>
<dbReference type="PANTHER" id="PTHR47772">
    <property type="entry name" value="ZINC FINGER PROTEIN 200"/>
    <property type="match status" value="1"/>
</dbReference>
<dbReference type="InterPro" id="IPR036236">
    <property type="entry name" value="Znf_C2H2_sf"/>
</dbReference>
<dbReference type="GO" id="GO:0008270">
    <property type="term" value="F:zinc ion binding"/>
    <property type="evidence" value="ECO:0007669"/>
    <property type="project" value="UniProtKB-KW"/>
</dbReference>
<dbReference type="OrthoDB" id="7727540at2759"/>
<proteinExistence type="predicted"/>
<feature type="domain" description="C2H2-type" evidence="10">
    <location>
        <begin position="181"/>
        <end position="208"/>
    </location>
</feature>
<feature type="domain" description="C2H2-type" evidence="10">
    <location>
        <begin position="207"/>
        <end position="235"/>
    </location>
</feature>
<organism evidence="11 12">
    <name type="scientific">Chironomus riparius</name>
    <dbReference type="NCBI Taxonomy" id="315576"/>
    <lineage>
        <taxon>Eukaryota</taxon>
        <taxon>Metazoa</taxon>
        <taxon>Ecdysozoa</taxon>
        <taxon>Arthropoda</taxon>
        <taxon>Hexapoda</taxon>
        <taxon>Insecta</taxon>
        <taxon>Pterygota</taxon>
        <taxon>Neoptera</taxon>
        <taxon>Endopterygota</taxon>
        <taxon>Diptera</taxon>
        <taxon>Nematocera</taxon>
        <taxon>Chironomoidea</taxon>
        <taxon>Chironomidae</taxon>
        <taxon>Chironominae</taxon>
        <taxon>Chironomus</taxon>
    </lineage>
</organism>
<dbReference type="Proteomes" id="UP001153620">
    <property type="component" value="Chromosome 3"/>
</dbReference>
<accession>A0A9N9S1P4</accession>
<dbReference type="PANTHER" id="PTHR47772:SF13">
    <property type="entry name" value="GASTRULA ZINC FINGER PROTEIN XLCGF49.1-LIKE-RELATED"/>
    <property type="match status" value="1"/>
</dbReference>
<reference evidence="11" key="1">
    <citation type="submission" date="2022-01" db="EMBL/GenBank/DDBJ databases">
        <authorList>
            <person name="King R."/>
        </authorList>
    </citation>
    <scope>NUCLEOTIDE SEQUENCE</scope>
</reference>
<evidence type="ECO:0000313" key="12">
    <source>
        <dbReference type="Proteomes" id="UP001153620"/>
    </source>
</evidence>
<keyword evidence="3" id="KW-0677">Repeat</keyword>
<dbReference type="AlphaFoldDB" id="A0A9N9S1P4"/>
<dbReference type="EMBL" id="OU895879">
    <property type="protein sequence ID" value="CAG9809618.1"/>
    <property type="molecule type" value="Genomic_DNA"/>
</dbReference>
<dbReference type="SUPFAM" id="SSF57667">
    <property type="entry name" value="beta-beta-alpha zinc fingers"/>
    <property type="match status" value="5"/>
</dbReference>
<dbReference type="GO" id="GO:0005634">
    <property type="term" value="C:nucleus"/>
    <property type="evidence" value="ECO:0007669"/>
    <property type="project" value="UniProtKB-SubCell"/>
</dbReference>
<keyword evidence="12" id="KW-1185">Reference proteome</keyword>
<keyword evidence="6" id="KW-0805">Transcription regulation</keyword>
<name>A0A9N9S1P4_9DIPT</name>
<reference evidence="11" key="2">
    <citation type="submission" date="2022-10" db="EMBL/GenBank/DDBJ databases">
        <authorList>
            <consortium name="ENA_rothamsted_submissions"/>
            <consortium name="culmorum"/>
            <person name="King R."/>
        </authorList>
    </citation>
    <scope>NUCLEOTIDE SEQUENCE</scope>
</reference>
<dbReference type="PROSITE" id="PS50157">
    <property type="entry name" value="ZINC_FINGER_C2H2_2"/>
    <property type="match status" value="6"/>
</dbReference>